<feature type="signal peptide" evidence="2">
    <location>
        <begin position="1"/>
        <end position="23"/>
    </location>
</feature>
<gene>
    <name evidence="3" type="ORF">Bca52824_016241</name>
</gene>
<keyword evidence="2" id="KW-0732">Signal</keyword>
<keyword evidence="4" id="KW-1185">Reference proteome</keyword>
<evidence type="ECO:0000256" key="2">
    <source>
        <dbReference type="SAM" id="SignalP"/>
    </source>
</evidence>
<proteinExistence type="predicted"/>
<dbReference type="OrthoDB" id="1922539at2759"/>
<protein>
    <submittedName>
        <fullName evidence="3">Uncharacterized protein</fullName>
    </submittedName>
</protein>
<dbReference type="AlphaFoldDB" id="A0A8X7W388"/>
<dbReference type="PANTHER" id="PTHR31342:SF49">
    <property type="entry name" value="PROTEIN CHUP1, CHLOROPLASTIC"/>
    <property type="match status" value="1"/>
</dbReference>
<dbReference type="Proteomes" id="UP000886595">
    <property type="component" value="Unassembled WGS sequence"/>
</dbReference>
<accession>A0A8X7W388</accession>
<name>A0A8X7W388_BRACI</name>
<comment type="caution">
    <text evidence="3">The sequence shown here is derived from an EMBL/GenBank/DDBJ whole genome shotgun (WGS) entry which is preliminary data.</text>
</comment>
<sequence>MRQVHNQVLILAFAVVDLDLGKTNQGGGGWERDRRLGLRGRRAAGGGEQAAVIVDGGGWAGGGGEKLHRFQEDPRQPSYFALKEMQALFENLSRMKESSVTKFKTFQIPVDWMLETGITSQIKPASVKLAMKYMKRVSAELEAIGGGGPEEEELIV</sequence>
<evidence type="ECO:0000313" key="4">
    <source>
        <dbReference type="Proteomes" id="UP000886595"/>
    </source>
</evidence>
<feature type="chain" id="PRO_5036494664" evidence="2">
    <location>
        <begin position="24"/>
        <end position="156"/>
    </location>
</feature>
<dbReference type="InterPro" id="IPR040265">
    <property type="entry name" value="CHUP1/IPGA1-like"/>
</dbReference>
<dbReference type="EMBL" id="JAAMPC010000003">
    <property type="protein sequence ID" value="KAG2323028.1"/>
    <property type="molecule type" value="Genomic_DNA"/>
</dbReference>
<reference evidence="3 4" key="1">
    <citation type="submission" date="2020-02" db="EMBL/GenBank/DDBJ databases">
        <authorList>
            <person name="Ma Q."/>
            <person name="Huang Y."/>
            <person name="Song X."/>
            <person name="Pei D."/>
        </authorList>
    </citation>
    <scope>NUCLEOTIDE SEQUENCE [LARGE SCALE GENOMIC DNA]</scope>
    <source>
        <strain evidence="3">Sxm20200214</strain>
        <tissue evidence="3">Leaf</tissue>
    </source>
</reference>
<keyword evidence="1" id="KW-0175">Coiled coil</keyword>
<organism evidence="3 4">
    <name type="scientific">Brassica carinata</name>
    <name type="common">Ethiopian mustard</name>
    <name type="synonym">Abyssinian cabbage</name>
    <dbReference type="NCBI Taxonomy" id="52824"/>
    <lineage>
        <taxon>Eukaryota</taxon>
        <taxon>Viridiplantae</taxon>
        <taxon>Streptophyta</taxon>
        <taxon>Embryophyta</taxon>
        <taxon>Tracheophyta</taxon>
        <taxon>Spermatophyta</taxon>
        <taxon>Magnoliopsida</taxon>
        <taxon>eudicotyledons</taxon>
        <taxon>Gunneridae</taxon>
        <taxon>Pentapetalae</taxon>
        <taxon>rosids</taxon>
        <taxon>malvids</taxon>
        <taxon>Brassicales</taxon>
        <taxon>Brassicaceae</taxon>
        <taxon>Brassiceae</taxon>
        <taxon>Brassica</taxon>
    </lineage>
</organism>
<dbReference type="GO" id="GO:0072699">
    <property type="term" value="P:protein localization to cortical microtubule cytoskeleton"/>
    <property type="evidence" value="ECO:0007669"/>
    <property type="project" value="TreeGrafter"/>
</dbReference>
<evidence type="ECO:0000313" key="3">
    <source>
        <dbReference type="EMBL" id="KAG2323028.1"/>
    </source>
</evidence>
<dbReference type="GO" id="GO:0055028">
    <property type="term" value="C:cortical microtubule"/>
    <property type="evidence" value="ECO:0007669"/>
    <property type="project" value="TreeGrafter"/>
</dbReference>
<dbReference type="PANTHER" id="PTHR31342">
    <property type="entry name" value="PROTEIN CHUP1, CHLOROPLASTIC"/>
    <property type="match status" value="1"/>
</dbReference>
<evidence type="ECO:0000256" key="1">
    <source>
        <dbReference type="ARBA" id="ARBA00023054"/>
    </source>
</evidence>